<keyword evidence="1" id="KW-0059">Arsenical resistance</keyword>
<dbReference type="SMART" id="SM00226">
    <property type="entry name" value="LMWPc"/>
    <property type="match status" value="1"/>
</dbReference>
<dbReference type="CDD" id="cd00090">
    <property type="entry name" value="HTH_ARSR"/>
    <property type="match status" value="1"/>
</dbReference>
<comment type="caution">
    <text evidence="3">The sequence shown here is derived from an EMBL/GenBank/DDBJ whole genome shotgun (WGS) entry which is preliminary data.</text>
</comment>
<dbReference type="CDD" id="cd16345">
    <property type="entry name" value="LMWP_ArsC"/>
    <property type="match status" value="1"/>
</dbReference>
<evidence type="ECO:0000259" key="2">
    <source>
        <dbReference type="PROSITE" id="PS50987"/>
    </source>
</evidence>
<dbReference type="GO" id="GO:0003677">
    <property type="term" value="F:DNA binding"/>
    <property type="evidence" value="ECO:0007669"/>
    <property type="project" value="UniProtKB-KW"/>
</dbReference>
<evidence type="ECO:0000313" key="3">
    <source>
        <dbReference type="EMBL" id="NYE75292.1"/>
    </source>
</evidence>
<dbReference type="SUPFAM" id="SSF46785">
    <property type="entry name" value="Winged helix' DNA-binding domain"/>
    <property type="match status" value="1"/>
</dbReference>
<sequence>MVSTAAAPPPFLGLVAHPLRWSLLTTLGRSDLRVRELTELVGEPQNLVSYHLALLRRAGLVEARRSSFDGRDSYYRLELQACAEALAHVGSELHPALRPAEPATGGRRRAPVRVLFTCTGNSARSPMAAALLRQQAGDRVQVHSAGSRPRPLDPRTVKALRRYDLDLAGHRPQSLDRFAGRRLHHVISLCDKVREELPGFTHQPELRHWSIANPADADDQEAFDRTAAELDLRVRQLVPALLAP</sequence>
<dbReference type="SMART" id="SM00418">
    <property type="entry name" value="HTH_ARSR"/>
    <property type="match status" value="1"/>
</dbReference>
<dbReference type="RefSeq" id="WP_179757823.1">
    <property type="nucleotide sequence ID" value="NZ_JACCBU010000001.1"/>
</dbReference>
<dbReference type="Pfam" id="PF01451">
    <property type="entry name" value="LMWPc"/>
    <property type="match status" value="1"/>
</dbReference>
<evidence type="ECO:0000256" key="1">
    <source>
        <dbReference type="ARBA" id="ARBA00022849"/>
    </source>
</evidence>
<keyword evidence="3" id="KW-0238">DNA-binding</keyword>
<gene>
    <name evidence="3" type="ORF">BKA15_006621</name>
</gene>
<dbReference type="Gene3D" id="3.40.50.2300">
    <property type="match status" value="1"/>
</dbReference>
<dbReference type="PROSITE" id="PS50987">
    <property type="entry name" value="HTH_ARSR_2"/>
    <property type="match status" value="1"/>
</dbReference>
<dbReference type="SUPFAM" id="SSF52788">
    <property type="entry name" value="Phosphotyrosine protein phosphatases I"/>
    <property type="match status" value="1"/>
</dbReference>
<dbReference type="InterPro" id="IPR023485">
    <property type="entry name" value="Ptyr_pPase"/>
</dbReference>
<dbReference type="Proteomes" id="UP000569914">
    <property type="component" value="Unassembled WGS sequence"/>
</dbReference>
<accession>A0A7Y9IEL1</accession>
<dbReference type="AlphaFoldDB" id="A0A7Y9IEL1"/>
<dbReference type="InterPro" id="IPR011991">
    <property type="entry name" value="ArsR-like_HTH"/>
</dbReference>
<organism evidence="3 4">
    <name type="scientific">Microlunatus parietis</name>
    <dbReference type="NCBI Taxonomy" id="682979"/>
    <lineage>
        <taxon>Bacteria</taxon>
        <taxon>Bacillati</taxon>
        <taxon>Actinomycetota</taxon>
        <taxon>Actinomycetes</taxon>
        <taxon>Propionibacteriales</taxon>
        <taxon>Propionibacteriaceae</taxon>
        <taxon>Microlunatus</taxon>
    </lineage>
</organism>
<evidence type="ECO:0000313" key="4">
    <source>
        <dbReference type="Proteomes" id="UP000569914"/>
    </source>
</evidence>
<protein>
    <submittedName>
        <fullName evidence="3">Protein-tyrosine-phosphatase/DNA-binding transcriptional ArsR family regulator</fullName>
    </submittedName>
</protein>
<dbReference type="InterPro" id="IPR036196">
    <property type="entry name" value="Ptyr_pPase_sf"/>
</dbReference>
<dbReference type="InterPro" id="IPR036390">
    <property type="entry name" value="WH_DNA-bd_sf"/>
</dbReference>
<reference evidence="3 4" key="1">
    <citation type="submission" date="2020-07" db="EMBL/GenBank/DDBJ databases">
        <title>Sequencing the genomes of 1000 actinobacteria strains.</title>
        <authorList>
            <person name="Klenk H.-P."/>
        </authorList>
    </citation>
    <scope>NUCLEOTIDE SEQUENCE [LARGE SCALE GENOMIC DNA]</scope>
    <source>
        <strain evidence="3 4">DSM 22083</strain>
    </source>
</reference>
<dbReference type="Gene3D" id="1.10.10.10">
    <property type="entry name" value="Winged helix-like DNA-binding domain superfamily/Winged helix DNA-binding domain"/>
    <property type="match status" value="1"/>
</dbReference>
<dbReference type="GO" id="GO:0046685">
    <property type="term" value="P:response to arsenic-containing substance"/>
    <property type="evidence" value="ECO:0007669"/>
    <property type="project" value="UniProtKB-KW"/>
</dbReference>
<dbReference type="GO" id="GO:0003700">
    <property type="term" value="F:DNA-binding transcription factor activity"/>
    <property type="evidence" value="ECO:0007669"/>
    <property type="project" value="InterPro"/>
</dbReference>
<dbReference type="PANTHER" id="PTHR43428:SF1">
    <property type="entry name" value="ARSENATE REDUCTASE"/>
    <property type="match status" value="1"/>
</dbReference>
<name>A0A7Y9IEL1_9ACTN</name>
<dbReference type="InterPro" id="IPR001845">
    <property type="entry name" value="HTH_ArsR_DNA-bd_dom"/>
</dbReference>
<dbReference type="PANTHER" id="PTHR43428">
    <property type="entry name" value="ARSENATE REDUCTASE"/>
    <property type="match status" value="1"/>
</dbReference>
<dbReference type="InterPro" id="IPR036388">
    <property type="entry name" value="WH-like_DNA-bd_sf"/>
</dbReference>
<keyword evidence="4" id="KW-1185">Reference proteome</keyword>
<feature type="domain" description="HTH arsR-type" evidence="2">
    <location>
        <begin position="1"/>
        <end position="104"/>
    </location>
</feature>
<dbReference type="Pfam" id="PF01022">
    <property type="entry name" value="HTH_5"/>
    <property type="match status" value="1"/>
</dbReference>
<dbReference type="EMBL" id="JACCBU010000001">
    <property type="protein sequence ID" value="NYE75292.1"/>
    <property type="molecule type" value="Genomic_DNA"/>
</dbReference>
<proteinExistence type="predicted"/>